<dbReference type="InterPro" id="IPR001296">
    <property type="entry name" value="Glyco_trans_1"/>
</dbReference>
<name>A0A1N6RQE7_9FIRM</name>
<keyword evidence="1 3" id="KW-0808">Transferase</keyword>
<protein>
    <submittedName>
        <fullName evidence="3">Glycosyltransferase involved in cell wall bisynthesis</fullName>
    </submittedName>
</protein>
<sequence>MNILSLFITYPSKADNHTMFKQFTSKLVDEGHNVYVVTLQERKYNEPTKLFEENGVNVLRVKTGNFFDTNFIEKGITMLSLGYLFKRAVKKYFSDIKFDLLIHSSPPITYTPLIKYINKRDNAESYLILRDIFPDNAVDLGVINKGLIYKVFKWMEKKLYSYSDHIGCMSDANIDYVLKHNPEVDKEKMHILRNWSDYKEKIKVDKEAIRAKYGYSSDDFIAVFGGNMGKAQGLGFILDVAKEIKNDDIKFLFVGRGIDKENLKNRVETEKINNVRVFDYVPKSEYEKLIAACDLGIVSLLNQYTIPNIPSKTVDFFKLGLPIIASIDENTDYGDILENQAQAGLYSIHGDKKEYITNLNKIVNSKGLREEMSRNARDYYEEYLTTKNAVDTIMNQVSLGE</sequence>
<proteinExistence type="predicted"/>
<evidence type="ECO:0000313" key="3">
    <source>
        <dbReference type="EMBL" id="SIQ31041.1"/>
    </source>
</evidence>
<reference evidence="4" key="1">
    <citation type="submission" date="2017-01" db="EMBL/GenBank/DDBJ databases">
        <authorList>
            <person name="Varghese N."/>
            <person name="Submissions S."/>
        </authorList>
    </citation>
    <scope>NUCLEOTIDE SEQUENCE [LARGE SCALE GENOMIC DNA]</scope>
    <source>
        <strain evidence="4">ATCC 700103</strain>
    </source>
</reference>
<evidence type="ECO:0000313" key="4">
    <source>
        <dbReference type="Proteomes" id="UP000185669"/>
    </source>
</evidence>
<keyword evidence="4" id="KW-1185">Reference proteome</keyword>
<dbReference type="STRING" id="56779.SAMN05421834_10375"/>
<feature type="domain" description="Glycosyl transferase family 1" evidence="2">
    <location>
        <begin position="205"/>
        <end position="378"/>
    </location>
</feature>
<dbReference type="PANTHER" id="PTHR46401">
    <property type="entry name" value="GLYCOSYLTRANSFERASE WBBK-RELATED"/>
    <property type="match status" value="1"/>
</dbReference>
<dbReference type="EMBL" id="FTNC01000003">
    <property type="protein sequence ID" value="SIQ31041.1"/>
    <property type="molecule type" value="Genomic_DNA"/>
</dbReference>
<dbReference type="PANTHER" id="PTHR46401:SF2">
    <property type="entry name" value="GLYCOSYLTRANSFERASE WBBK-RELATED"/>
    <property type="match status" value="1"/>
</dbReference>
<dbReference type="Proteomes" id="UP000185669">
    <property type="component" value="Unassembled WGS sequence"/>
</dbReference>
<dbReference type="SUPFAM" id="SSF53756">
    <property type="entry name" value="UDP-Glycosyltransferase/glycogen phosphorylase"/>
    <property type="match status" value="1"/>
</dbReference>
<organism evidence="3 4">
    <name type="scientific">Halanaerobium kushneri</name>
    <dbReference type="NCBI Taxonomy" id="56779"/>
    <lineage>
        <taxon>Bacteria</taxon>
        <taxon>Bacillati</taxon>
        <taxon>Bacillota</taxon>
        <taxon>Clostridia</taxon>
        <taxon>Halanaerobiales</taxon>
        <taxon>Halanaerobiaceae</taxon>
        <taxon>Halanaerobium</taxon>
    </lineage>
</organism>
<dbReference type="RefSeq" id="WP_076543932.1">
    <property type="nucleotide sequence ID" value="NZ_FTNC01000003.1"/>
</dbReference>
<dbReference type="Pfam" id="PF00534">
    <property type="entry name" value="Glycos_transf_1"/>
    <property type="match status" value="1"/>
</dbReference>
<evidence type="ECO:0000259" key="2">
    <source>
        <dbReference type="Pfam" id="PF00534"/>
    </source>
</evidence>
<dbReference type="OrthoDB" id="9811902at2"/>
<dbReference type="AlphaFoldDB" id="A0A1N6RQE7"/>
<dbReference type="GO" id="GO:0016757">
    <property type="term" value="F:glycosyltransferase activity"/>
    <property type="evidence" value="ECO:0007669"/>
    <property type="project" value="InterPro"/>
</dbReference>
<accession>A0A1N6RQE7</accession>
<evidence type="ECO:0000256" key="1">
    <source>
        <dbReference type="ARBA" id="ARBA00022679"/>
    </source>
</evidence>
<gene>
    <name evidence="3" type="ORF">SAMN05421834_10375</name>
</gene>
<dbReference type="GO" id="GO:0009103">
    <property type="term" value="P:lipopolysaccharide biosynthetic process"/>
    <property type="evidence" value="ECO:0007669"/>
    <property type="project" value="TreeGrafter"/>
</dbReference>
<dbReference type="Gene3D" id="3.40.50.2000">
    <property type="entry name" value="Glycogen Phosphorylase B"/>
    <property type="match status" value="2"/>
</dbReference>
<dbReference type="CDD" id="cd03794">
    <property type="entry name" value="GT4_WbuB-like"/>
    <property type="match status" value="1"/>
</dbReference>